<evidence type="ECO:0000313" key="2">
    <source>
        <dbReference type="EMBL" id="QJA79983.1"/>
    </source>
</evidence>
<organism evidence="1">
    <name type="scientific">viral metagenome</name>
    <dbReference type="NCBI Taxonomy" id="1070528"/>
    <lineage>
        <taxon>unclassified sequences</taxon>
        <taxon>metagenomes</taxon>
        <taxon>organismal metagenomes</taxon>
    </lineage>
</organism>
<sequence length="77" mass="8175">MENGLTQGFIDQVVAYIAEHPKCSASAIPGDKALVLLALRQLNRSGRIKGIIQADPTKIGNDKEGPYIADAVGLELT</sequence>
<dbReference type="EMBL" id="MT142401">
    <property type="protein sequence ID" value="QJA79983.1"/>
    <property type="molecule type" value="Genomic_DNA"/>
</dbReference>
<evidence type="ECO:0000313" key="1">
    <source>
        <dbReference type="EMBL" id="QJA64757.1"/>
    </source>
</evidence>
<reference evidence="1" key="1">
    <citation type="submission" date="2020-03" db="EMBL/GenBank/DDBJ databases">
        <title>The deep terrestrial virosphere.</title>
        <authorList>
            <person name="Holmfeldt K."/>
            <person name="Nilsson E."/>
            <person name="Simone D."/>
            <person name="Lopez-Fernandez M."/>
            <person name="Wu X."/>
            <person name="de Brujin I."/>
            <person name="Lundin D."/>
            <person name="Andersson A."/>
            <person name="Bertilsson S."/>
            <person name="Dopson M."/>
        </authorList>
    </citation>
    <scope>NUCLEOTIDE SEQUENCE</scope>
    <source>
        <strain evidence="2">MM415A00805</strain>
        <strain evidence="1">MM415B00468</strain>
    </source>
</reference>
<accession>A0A6M3J6E5</accession>
<gene>
    <name evidence="2" type="ORF">MM415A00805_0010</name>
    <name evidence="1" type="ORF">MM415B00468_0044</name>
</gene>
<name>A0A6M3J6E5_9ZZZZ</name>
<protein>
    <submittedName>
        <fullName evidence="1">Uncharacterized protein</fullName>
    </submittedName>
</protein>
<proteinExistence type="predicted"/>
<dbReference type="EMBL" id="MT141525">
    <property type="protein sequence ID" value="QJA64757.1"/>
    <property type="molecule type" value="Genomic_DNA"/>
</dbReference>
<dbReference type="AlphaFoldDB" id="A0A6M3J6E5"/>